<proteinExistence type="predicted"/>
<name>A0A1F7Z2M6_9BACT</name>
<sequence>MKNIISIILFALFLFFILVLGLRGLPGNPSSVEINQERWKDEGPLELSPERGRYALTMSLIEDKSFHFSVPIARFTTPDLGYKNGKYVSLFAPAVSFIVMPGYIIGQFFGASQLGAFFMILIFALINALLVRSVAIHLGAKAKAATIASLLFLFASPAFAYAVTLYQHHITTFLILFSIWILLKYKNIFSLAVVWFLCALSIPVDYPNLFFMLPIGIYAFGRFFNIDKLQETVKIRIKPLAFLTLATVLIPLVFFLWFNKMSYGDPLQFSGTVASVKAIDEQGKSTVPGRAGQDRTEQFINPDLQKKSSILFFSTRELPSLLYIHLFSLDRGVLFYTPIMFFGIIGMFILYKRKEKTTSLLVAIIGFNIFLYAMFGQGGWAFGSRYLIPSYAILSIFIAITLTHLSKKFLFVILFLLLSIYSVSVNTLGAVTTNRNPPKVEAVALEKISGRKEYYTYQRNWEYLNNQGSKSFVFQTFAKDYVTAPQYYYFVAGLIILVLGGQTIFLYLKSRKEK</sequence>
<dbReference type="AlphaFoldDB" id="A0A1F7Z2M6"/>
<evidence type="ECO:0008006" key="4">
    <source>
        <dbReference type="Google" id="ProtNLM"/>
    </source>
</evidence>
<organism evidence="2 3">
    <name type="scientific">Candidatus Woesebacteria bacterium RIFCSPHIGHO2_02_FULL_39_13</name>
    <dbReference type="NCBI Taxonomy" id="1802505"/>
    <lineage>
        <taxon>Bacteria</taxon>
        <taxon>Candidatus Woeseibacteriota</taxon>
    </lineage>
</organism>
<feature type="transmembrane region" description="Helical" evidence="1">
    <location>
        <begin position="87"/>
        <end position="105"/>
    </location>
</feature>
<feature type="transmembrane region" description="Helical" evidence="1">
    <location>
        <begin position="173"/>
        <end position="197"/>
    </location>
</feature>
<feature type="transmembrane region" description="Helical" evidence="1">
    <location>
        <begin position="144"/>
        <end position="166"/>
    </location>
</feature>
<gene>
    <name evidence="2" type="ORF">A3D01_02580</name>
</gene>
<protein>
    <recommendedName>
        <fullName evidence="4">Glycosyltransferase RgtA/B/C/D-like domain-containing protein</fullName>
    </recommendedName>
</protein>
<feature type="transmembrane region" description="Helical" evidence="1">
    <location>
        <begin position="358"/>
        <end position="380"/>
    </location>
</feature>
<evidence type="ECO:0000313" key="3">
    <source>
        <dbReference type="Proteomes" id="UP000177169"/>
    </source>
</evidence>
<dbReference type="Proteomes" id="UP000177169">
    <property type="component" value="Unassembled WGS sequence"/>
</dbReference>
<feature type="transmembrane region" description="Helical" evidence="1">
    <location>
        <begin position="386"/>
        <end position="402"/>
    </location>
</feature>
<dbReference type="EMBL" id="MGGR01000013">
    <property type="protein sequence ID" value="OGM33832.1"/>
    <property type="molecule type" value="Genomic_DNA"/>
</dbReference>
<feature type="transmembrane region" description="Helical" evidence="1">
    <location>
        <begin position="209"/>
        <end position="225"/>
    </location>
</feature>
<keyword evidence="1" id="KW-0472">Membrane</keyword>
<feature type="transmembrane region" description="Helical" evidence="1">
    <location>
        <begin position="487"/>
        <end position="508"/>
    </location>
</feature>
<keyword evidence="1" id="KW-1133">Transmembrane helix</keyword>
<feature type="transmembrane region" description="Helical" evidence="1">
    <location>
        <begin position="237"/>
        <end position="258"/>
    </location>
</feature>
<comment type="caution">
    <text evidence="2">The sequence shown here is derived from an EMBL/GenBank/DDBJ whole genome shotgun (WGS) entry which is preliminary data.</text>
</comment>
<feature type="transmembrane region" description="Helical" evidence="1">
    <location>
        <begin position="333"/>
        <end position="351"/>
    </location>
</feature>
<keyword evidence="1" id="KW-0812">Transmembrane</keyword>
<feature type="transmembrane region" description="Helical" evidence="1">
    <location>
        <begin position="117"/>
        <end position="138"/>
    </location>
</feature>
<feature type="transmembrane region" description="Helical" evidence="1">
    <location>
        <begin position="409"/>
        <end position="431"/>
    </location>
</feature>
<reference evidence="2 3" key="1">
    <citation type="journal article" date="2016" name="Nat. Commun.">
        <title>Thousands of microbial genomes shed light on interconnected biogeochemical processes in an aquifer system.</title>
        <authorList>
            <person name="Anantharaman K."/>
            <person name="Brown C.T."/>
            <person name="Hug L.A."/>
            <person name="Sharon I."/>
            <person name="Castelle C.J."/>
            <person name="Probst A.J."/>
            <person name="Thomas B.C."/>
            <person name="Singh A."/>
            <person name="Wilkins M.J."/>
            <person name="Karaoz U."/>
            <person name="Brodie E.L."/>
            <person name="Williams K.H."/>
            <person name="Hubbard S.S."/>
            <person name="Banfield J.F."/>
        </authorList>
    </citation>
    <scope>NUCLEOTIDE SEQUENCE [LARGE SCALE GENOMIC DNA]</scope>
</reference>
<dbReference type="STRING" id="1802505.A3D01_02580"/>
<accession>A0A1F7Z2M6</accession>
<evidence type="ECO:0000313" key="2">
    <source>
        <dbReference type="EMBL" id="OGM33832.1"/>
    </source>
</evidence>
<evidence type="ECO:0000256" key="1">
    <source>
        <dbReference type="SAM" id="Phobius"/>
    </source>
</evidence>